<dbReference type="CDD" id="cd16332">
    <property type="entry name" value="Prp-like"/>
    <property type="match status" value="1"/>
</dbReference>
<evidence type="ECO:0000256" key="2">
    <source>
        <dbReference type="ARBA" id="ARBA00022670"/>
    </source>
</evidence>
<keyword evidence="8" id="KW-1185">Reference proteome</keyword>
<dbReference type="GO" id="GO:0042254">
    <property type="term" value="P:ribosome biogenesis"/>
    <property type="evidence" value="ECO:0007669"/>
    <property type="project" value="UniProtKB-KW"/>
</dbReference>
<dbReference type="OrthoDB" id="48998at2"/>
<comment type="similarity">
    <text evidence="5">Belongs to the Prp family.</text>
</comment>
<dbReference type="Pfam" id="PF04327">
    <property type="entry name" value="Peptidase_Prp"/>
    <property type="match status" value="1"/>
</dbReference>
<dbReference type="STRING" id="319652.IV80_GL000247"/>
<keyword evidence="4" id="KW-0788">Thiol protease</keyword>
<sequence length="112" mass="12181">MIKVTIKLSSQIGVKQFQMIGHADSGPYGQDIVCAAASVLAINTINSVEQLVKVKPEVKTNENDGGLLVANFSLPKSDEQTLKLQTILKSFVIGMKDIAQSYSQFIKVNIQD</sequence>
<dbReference type="SUPFAM" id="SSF118010">
    <property type="entry name" value="TM1457-like"/>
    <property type="match status" value="1"/>
</dbReference>
<comment type="caution">
    <text evidence="7">The sequence shown here is derived from an EMBL/GenBank/DDBJ whole genome shotgun (WGS) entry which is preliminary data.</text>
</comment>
<gene>
    <name evidence="7" type="ORF">IV80_GL000247</name>
</gene>
<organism evidence="7 8">
    <name type="scientific">Pediococcus cellicola</name>
    <dbReference type="NCBI Taxonomy" id="319652"/>
    <lineage>
        <taxon>Bacteria</taxon>
        <taxon>Bacillati</taxon>
        <taxon>Bacillota</taxon>
        <taxon>Bacilli</taxon>
        <taxon>Lactobacillales</taxon>
        <taxon>Lactobacillaceae</taxon>
        <taxon>Pediococcus</taxon>
    </lineage>
</organism>
<dbReference type="PANTHER" id="PTHR39178">
    <property type="entry name" value="HYPOTHETICAL RIBOSOME-ASSOCIATED PROTEIN"/>
    <property type="match status" value="1"/>
</dbReference>
<evidence type="ECO:0000313" key="7">
    <source>
        <dbReference type="EMBL" id="KRN67704.1"/>
    </source>
</evidence>
<dbReference type="GO" id="GO:0006508">
    <property type="term" value="P:proteolysis"/>
    <property type="evidence" value="ECO:0007669"/>
    <property type="project" value="UniProtKB-KW"/>
</dbReference>
<proteinExistence type="inferred from homology"/>
<dbReference type="InterPro" id="IPR036764">
    <property type="entry name" value="Peptidase_Prp_sf"/>
</dbReference>
<dbReference type="PANTHER" id="PTHR39178:SF1">
    <property type="entry name" value="RIBOSOMAL-PROCESSING CYSTEINE PROTEASE PRP"/>
    <property type="match status" value="1"/>
</dbReference>
<keyword evidence="3" id="KW-0378">Hydrolase</keyword>
<evidence type="ECO:0000313" key="8">
    <source>
        <dbReference type="Proteomes" id="UP000051568"/>
    </source>
</evidence>
<evidence type="ECO:0000256" key="1">
    <source>
        <dbReference type="ARBA" id="ARBA00022517"/>
    </source>
</evidence>
<dbReference type="GO" id="GO:0008234">
    <property type="term" value="F:cysteine-type peptidase activity"/>
    <property type="evidence" value="ECO:0007669"/>
    <property type="project" value="UniProtKB-KW"/>
</dbReference>
<reference evidence="7 8" key="1">
    <citation type="journal article" date="2015" name="Genome Announc.">
        <title>Expanding the biotechnology potential of lactobacilli through comparative genomics of 213 strains and associated genera.</title>
        <authorList>
            <person name="Sun Z."/>
            <person name="Harris H.M."/>
            <person name="McCann A."/>
            <person name="Guo C."/>
            <person name="Argimon S."/>
            <person name="Zhang W."/>
            <person name="Yang X."/>
            <person name="Jeffery I.B."/>
            <person name="Cooney J.C."/>
            <person name="Kagawa T.F."/>
            <person name="Liu W."/>
            <person name="Song Y."/>
            <person name="Salvetti E."/>
            <person name="Wrobel A."/>
            <person name="Rasinkangas P."/>
            <person name="Parkhill J."/>
            <person name="Rea M.C."/>
            <person name="O'Sullivan O."/>
            <person name="Ritari J."/>
            <person name="Douillard F.P."/>
            <person name="Paul Ross R."/>
            <person name="Yang R."/>
            <person name="Briner A.E."/>
            <person name="Felis G.E."/>
            <person name="de Vos W.M."/>
            <person name="Barrangou R."/>
            <person name="Klaenhammer T.R."/>
            <person name="Caufield P.W."/>
            <person name="Cui Y."/>
            <person name="Zhang H."/>
            <person name="O'Toole P.W."/>
        </authorList>
    </citation>
    <scope>NUCLEOTIDE SEQUENCE [LARGE SCALE GENOMIC DNA]</scope>
    <source>
        <strain evidence="7 8">DSM 17757</strain>
    </source>
</reference>
<dbReference type="AlphaFoldDB" id="A0A0R2IRF0"/>
<dbReference type="PATRIC" id="fig|319652.3.peg.249"/>
<dbReference type="EMBL" id="JQBR01000001">
    <property type="protein sequence ID" value="KRN67704.1"/>
    <property type="molecule type" value="Genomic_DNA"/>
</dbReference>
<keyword evidence="2" id="KW-0645">Protease</keyword>
<name>A0A0R2IRF0_9LACO</name>
<keyword evidence="1" id="KW-0690">Ribosome biogenesis</keyword>
<dbReference type="Gene3D" id="3.30.70.1490">
    <property type="entry name" value="Cysteine protease Prp"/>
    <property type="match status" value="1"/>
</dbReference>
<dbReference type="RefSeq" id="WP_057748309.1">
    <property type="nucleotide sequence ID" value="NZ_BJVH01000001.1"/>
</dbReference>
<dbReference type="Proteomes" id="UP000051568">
    <property type="component" value="Unassembled WGS sequence"/>
</dbReference>
<evidence type="ECO:0000256" key="6">
    <source>
        <dbReference type="ARBA" id="ARBA00044538"/>
    </source>
</evidence>
<evidence type="ECO:0000256" key="4">
    <source>
        <dbReference type="ARBA" id="ARBA00022807"/>
    </source>
</evidence>
<dbReference type="InterPro" id="IPR007422">
    <property type="entry name" value="Peptidase_Prp"/>
</dbReference>
<protein>
    <recommendedName>
        <fullName evidence="6">Ribosomal processing cysteine protease Prp</fullName>
    </recommendedName>
</protein>
<evidence type="ECO:0000256" key="5">
    <source>
        <dbReference type="ARBA" id="ARBA00044503"/>
    </source>
</evidence>
<evidence type="ECO:0000256" key="3">
    <source>
        <dbReference type="ARBA" id="ARBA00022801"/>
    </source>
</evidence>
<accession>A0A0R2IRF0</accession>